<dbReference type="GO" id="GO:0003677">
    <property type="term" value="F:DNA binding"/>
    <property type="evidence" value="ECO:0007669"/>
    <property type="project" value="UniProtKB-KW"/>
</dbReference>
<dbReference type="InterPro" id="IPR038722">
    <property type="entry name" value="Ner_HTH_dom"/>
</dbReference>
<feature type="domain" description="Ner winged helix-turn-helix DNA-binding" evidence="5">
    <location>
        <begin position="10"/>
        <end position="77"/>
    </location>
</feature>
<reference evidence="6 7" key="1">
    <citation type="submission" date="2018-06" db="EMBL/GenBank/DDBJ databases">
        <authorList>
            <consortium name="Pathogen Informatics"/>
            <person name="Doyle S."/>
        </authorList>
    </citation>
    <scope>NUCLEOTIDE SEQUENCE [LARGE SCALE GENOMIC DNA]</scope>
    <source>
        <strain evidence="6 7">NCTC9783</strain>
    </source>
</reference>
<gene>
    <name evidence="6" type="ORF">NCTC9783_04817</name>
</gene>
<dbReference type="AlphaFoldDB" id="A0A2Y5AJW2"/>
<evidence type="ECO:0000256" key="3">
    <source>
        <dbReference type="ARBA" id="ARBA00023125"/>
    </source>
</evidence>
<protein>
    <submittedName>
        <fullName evidence="6">Putative DNA-binding protein</fullName>
    </submittedName>
</protein>
<evidence type="ECO:0000259" key="5">
    <source>
        <dbReference type="Pfam" id="PF13693"/>
    </source>
</evidence>
<comment type="similarity">
    <text evidence="1">Belongs to the ner transcriptional regulatory family.</text>
</comment>
<name>A0A2Y5AJW2_SHIFL</name>
<evidence type="ECO:0000256" key="2">
    <source>
        <dbReference type="ARBA" id="ARBA00023015"/>
    </source>
</evidence>
<sequence>MRQREDSGRDWPSLMIQQALKDNGWSSFRELSLHAGYAQDSLKAVVRTPNKKYERVISDAIGVPPEIIWPSRYRNDGFIRKAS</sequence>
<organism evidence="6 7">
    <name type="scientific">Shigella flexneri</name>
    <dbReference type="NCBI Taxonomy" id="623"/>
    <lineage>
        <taxon>Bacteria</taxon>
        <taxon>Pseudomonadati</taxon>
        <taxon>Pseudomonadota</taxon>
        <taxon>Gammaproteobacteria</taxon>
        <taxon>Enterobacterales</taxon>
        <taxon>Enterobacteriaceae</taxon>
        <taxon>Shigella</taxon>
    </lineage>
</organism>
<dbReference type="Proteomes" id="UP000254880">
    <property type="component" value="Unassembled WGS sequence"/>
</dbReference>
<evidence type="ECO:0000313" key="6">
    <source>
        <dbReference type="EMBL" id="SUI94342.1"/>
    </source>
</evidence>
<dbReference type="Pfam" id="PF13693">
    <property type="entry name" value="HTH_35"/>
    <property type="match status" value="1"/>
</dbReference>
<evidence type="ECO:0000313" key="7">
    <source>
        <dbReference type="Proteomes" id="UP000254880"/>
    </source>
</evidence>
<dbReference type="InterPro" id="IPR010982">
    <property type="entry name" value="Lambda_DNA-bd_dom_sf"/>
</dbReference>
<evidence type="ECO:0000256" key="1">
    <source>
        <dbReference type="ARBA" id="ARBA00006157"/>
    </source>
</evidence>
<evidence type="ECO:0000256" key="4">
    <source>
        <dbReference type="ARBA" id="ARBA00023163"/>
    </source>
</evidence>
<dbReference type="SUPFAM" id="SSF47413">
    <property type="entry name" value="lambda repressor-like DNA-binding domains"/>
    <property type="match status" value="1"/>
</dbReference>
<dbReference type="EMBL" id="UGYT01000001">
    <property type="protein sequence ID" value="SUI94342.1"/>
    <property type="molecule type" value="Genomic_DNA"/>
</dbReference>
<dbReference type="RefSeq" id="WP_001249843.1">
    <property type="nucleotide sequence ID" value="NZ_CABWDN010000146.1"/>
</dbReference>
<keyword evidence="2" id="KW-0805">Transcription regulation</keyword>
<accession>A0A380B7E2</accession>
<accession>A0A2Y5AJW2</accession>
<proteinExistence type="inferred from homology"/>
<keyword evidence="3 6" id="KW-0238">DNA-binding</keyword>
<keyword evidence="4" id="KW-0804">Transcription</keyword>
<dbReference type="Gene3D" id="1.10.260.40">
    <property type="entry name" value="lambda repressor-like DNA-binding domains"/>
    <property type="match status" value="1"/>
</dbReference>